<keyword evidence="8" id="KW-1185">Reference proteome</keyword>
<evidence type="ECO:0000256" key="3">
    <source>
        <dbReference type="ARBA" id="ARBA00022927"/>
    </source>
</evidence>
<dbReference type="PANTHER" id="PTHR10663">
    <property type="entry name" value="GUANYL-NUCLEOTIDE EXCHANGE FACTOR"/>
    <property type="match status" value="1"/>
</dbReference>
<dbReference type="Proteomes" id="UP000245771">
    <property type="component" value="Unassembled WGS sequence"/>
</dbReference>
<feature type="domain" description="Mon2 C-terminal" evidence="5">
    <location>
        <begin position="1305"/>
        <end position="1577"/>
    </location>
</feature>
<dbReference type="InParanoid" id="A0A316V8E5"/>
<evidence type="ECO:0000259" key="4">
    <source>
        <dbReference type="Pfam" id="PF12783"/>
    </source>
</evidence>
<dbReference type="GeneID" id="37017637"/>
<evidence type="ECO:0000259" key="6">
    <source>
        <dbReference type="Pfam" id="PF16213"/>
    </source>
</evidence>
<dbReference type="OrthoDB" id="294853at2759"/>
<dbReference type="InterPro" id="IPR032817">
    <property type="entry name" value="Mon2_C"/>
</dbReference>
<gene>
    <name evidence="7" type="ORF">FA14DRAFT_108908</name>
</gene>
<dbReference type="Pfam" id="PF16206">
    <property type="entry name" value="Mon2_C"/>
    <property type="match status" value="1"/>
</dbReference>
<evidence type="ECO:0000256" key="2">
    <source>
        <dbReference type="ARBA" id="ARBA00022448"/>
    </source>
</evidence>
<evidence type="ECO:0008006" key="9">
    <source>
        <dbReference type="Google" id="ProtNLM"/>
    </source>
</evidence>
<dbReference type="STRING" id="1280837.A0A316V8E5"/>
<dbReference type="GO" id="GO:0005794">
    <property type="term" value="C:Golgi apparatus"/>
    <property type="evidence" value="ECO:0007669"/>
    <property type="project" value="UniProtKB-ARBA"/>
</dbReference>
<dbReference type="PANTHER" id="PTHR10663:SF333">
    <property type="entry name" value="PROTEIN MON2 HOMOLOG"/>
    <property type="match status" value="1"/>
</dbReference>
<keyword evidence="3" id="KW-0653">Protein transport</keyword>
<feature type="domain" description="Mon2/Sec7/BIG1-like dimerisation and cyclophilin-binding" evidence="6">
    <location>
        <begin position="3"/>
        <end position="179"/>
    </location>
</feature>
<accession>A0A316V8E5</accession>
<comment type="similarity">
    <text evidence="1">Belongs to the MON2 family.</text>
</comment>
<dbReference type="InterPro" id="IPR032691">
    <property type="entry name" value="Mon2/Sec7/BIG1-like_HUS"/>
</dbReference>
<dbReference type="RefSeq" id="XP_025353053.1">
    <property type="nucleotide sequence ID" value="XM_025495856.1"/>
</dbReference>
<dbReference type="GO" id="GO:0015031">
    <property type="term" value="P:protein transport"/>
    <property type="evidence" value="ECO:0007669"/>
    <property type="project" value="UniProtKB-KW"/>
</dbReference>
<dbReference type="InterPro" id="IPR032629">
    <property type="entry name" value="DCB_dom"/>
</dbReference>
<dbReference type="EMBL" id="KZ819605">
    <property type="protein sequence ID" value="PWN32751.1"/>
    <property type="molecule type" value="Genomic_DNA"/>
</dbReference>
<dbReference type="FunCoup" id="A0A316V8E5">
    <property type="interactions" value="463"/>
</dbReference>
<dbReference type="InterPro" id="IPR016024">
    <property type="entry name" value="ARM-type_fold"/>
</dbReference>
<proteinExistence type="inferred from homology"/>
<protein>
    <recommendedName>
        <fullName evidence="9">Protein MON2 homolog</fullName>
    </recommendedName>
</protein>
<dbReference type="SUPFAM" id="SSF48371">
    <property type="entry name" value="ARM repeat"/>
    <property type="match status" value="2"/>
</dbReference>
<sequence>MSQLLLSELTALSSESKRKSPDVRIASDAALTSLRTKGDVLLAAKGEEAIQLKDNILLQPIILACQGKTSTPKVVGIAVGLLQRVIGLRIVRDEDCPELVNLLGHVTESRNDVEVHLKVLQAVSSLLSGYESIHYDVLAQTLRLCFNLQESRIGVVSSTASATLRQAVMTVFEKVKDEDQILNAIKSGGEDAAASAPLATMTVPLPGTSESVTLFPCSRDAYLIISDLNALANNDQSTFLGLQSLPRTFTLELIESVLTNHAHLFRPDTHPELLLCLRQSTCPLLIKAFNEQPSFPTTLRLIRLLFVLLRQFSAELVVEVEILMSILLRFISNPSDSNRRVSSSSEAIPSAQEHIPSWQRVLAIEATRSLCSDGVLMRNLWKWFDSKPNSTAIFTQLVDTLHNLATERPNLIGIADASLQMDESASKGHKDGAKGEGRRSSSGIYNTAAEVASVAIGLKSSTDVSAMTAVGLSQTSVPSVQLIDQLDKSDAPQVPSTYIYLLALQALVHVAQSLAAFALPVYSRFVNTRPRSAPRAPPSLDFSSLPEQDHKEVAVVRDMVQQCWAPLLDSFTFFLSAKCDDFLFAEVLIALRNFTNTTGALGLVSPRDALIASLTRFAIPKTVMVRLLSMRSRASGNEEVDAHLSERNAACLKAVTQIAYYLSGSLGTHWRDVLETLCDAEYILRRSINRRKSSEAGATGETNTSSISNVDAYKPKPSMASISALSTIPAGFSSAAGIDSTTGRPVALQAIDNATLLNDVGKVFENTTSLGDSALLPFMEALCELDADHVGLAEHGERQAPASVLNRSSPLSSLATVSMLNVRRLADSPELKRAWDLVTQHMLTLASKYALRPSLRMQAATALDNFILSALNEPSKEVVVQVQNQSIEVLAKQSILDGRRKSPVDIDVRKNGIETFLTVLQTYGHSLQTGWETLFSVFAATCKPIQSEEDRSNIPLIKVAFNAMQIVCSDLLSRLDQNQLKVCVETLTRFSEQDEDVNISLTAGGTLWGITAEVSSRAGKGEGEEKSTDMKDMWIHILSNVRTLTEDRRLQVRNGAISILFNILDQYGNVLSEEVWKVNVMGEILLTLLDSLHTNSQSTKDGGLKKEWDESRVLAFTNTGRIIRQVFVEKLITATEVWQQLLVNIKQGFLAGPSSVSQASIQALHHILQIHSVPSSQQDSIKAAMRSAWSVWCEIGNNIQSIPATYTQANLLAYVETVTPLYAALMTELSSDEVNVMLSCLKTALMYAKGKERISDSERLTALQASITTRIASLQLSPVIVSRVLMDLAEYSSLAFVPSNAGGATYLALNRYATDHIVTLFDQWSKDKEVYRSSALQQIYLALAIPLKLRYDCPKKQASSAEKATPLWKGSLIALCKLVRSTCANLDEVEVEESLKQDIWASMVSALAAALTADCSPILEMSVEEQDAEEVFDLILLSTIERNVWPKLGNEYVPQGCIETLVKAIQDTSKMEGVDNRSQIQEDDKSGKVAGLVAGLKVPREAFAYWCLDLLVLLCSKKASGSSHRQFRRTAAISLPFLVERFSSTLERYIEDTRLYGSAPLSRIRDEEINYILMKLSKIQLWPGS</sequence>
<evidence type="ECO:0000313" key="8">
    <source>
        <dbReference type="Proteomes" id="UP000245771"/>
    </source>
</evidence>
<reference evidence="7 8" key="1">
    <citation type="journal article" date="2018" name="Mol. Biol. Evol.">
        <title>Broad Genomic Sampling Reveals a Smut Pathogenic Ancestry of the Fungal Clade Ustilaginomycotina.</title>
        <authorList>
            <person name="Kijpornyongpan T."/>
            <person name="Mondo S.J."/>
            <person name="Barry K."/>
            <person name="Sandor L."/>
            <person name="Lee J."/>
            <person name="Lipzen A."/>
            <person name="Pangilinan J."/>
            <person name="LaButti K."/>
            <person name="Hainaut M."/>
            <person name="Henrissat B."/>
            <person name="Grigoriev I.V."/>
            <person name="Spatafora J.W."/>
            <person name="Aime M.C."/>
        </authorList>
    </citation>
    <scope>NUCLEOTIDE SEQUENCE [LARGE SCALE GENOMIC DNA]</scope>
    <source>
        <strain evidence="7 8">MCA 3882</strain>
    </source>
</reference>
<feature type="domain" description="Mon2/Sec7/BIG1-like HUS" evidence="4">
    <location>
        <begin position="218"/>
        <end position="392"/>
    </location>
</feature>
<organism evidence="7 8">
    <name type="scientific">Meira miltonrushii</name>
    <dbReference type="NCBI Taxonomy" id="1280837"/>
    <lineage>
        <taxon>Eukaryota</taxon>
        <taxon>Fungi</taxon>
        <taxon>Dikarya</taxon>
        <taxon>Basidiomycota</taxon>
        <taxon>Ustilaginomycotina</taxon>
        <taxon>Exobasidiomycetes</taxon>
        <taxon>Exobasidiales</taxon>
        <taxon>Brachybasidiaceae</taxon>
        <taxon>Meira</taxon>
    </lineage>
</organism>
<name>A0A316V8E5_9BASI</name>
<evidence type="ECO:0000259" key="5">
    <source>
        <dbReference type="Pfam" id="PF16206"/>
    </source>
</evidence>
<evidence type="ECO:0000313" key="7">
    <source>
        <dbReference type="EMBL" id="PWN32751.1"/>
    </source>
</evidence>
<dbReference type="Pfam" id="PF12783">
    <property type="entry name" value="Sec7-like_HUS"/>
    <property type="match status" value="1"/>
</dbReference>
<dbReference type="Pfam" id="PF16213">
    <property type="entry name" value="DCB"/>
    <property type="match status" value="1"/>
</dbReference>
<feature type="non-terminal residue" evidence="7">
    <location>
        <position position="1585"/>
    </location>
</feature>
<keyword evidence="2" id="KW-0813">Transport</keyword>
<evidence type="ECO:0000256" key="1">
    <source>
        <dbReference type="ARBA" id="ARBA00008144"/>
    </source>
</evidence>